<proteinExistence type="predicted"/>
<sequence length="415" mass="45983">MKTLLLAVTGMSPQVITETLWAIHHEQGAWPAEIQLITTSEGGKRAIDGLLTQGHLQRLCHEIGRPLPLFDASRIHVVTGAEDLPVDDARSREDHEALADFIMSKVAELANDDALQIHASLAGGRKTMTYYFGYAMSLFGRDQDCLTHVLISEGYENLEDFYYPSANQAPVTSRDGRKLETAAAEVVLADIPFVRLSDSLSPDMRDLARSISFRQLVILLNMAAHPNQIRVELNVGEQTLTVFKRGRPDALTHIKLASKPTFALMWVLVQAHMDGDHSLQRRNLDSQGNEVPDRGMALMLLEKLYPMCGQTIPAGCVQLEAQVETLQDYAELNDANFLRTLQTLSGGVTSNWLTPQISNIRKALRNALPDPLAALLSPALMTMTSDGQLEDASKKDLNPSYRFRLSPDQFVINDI</sequence>
<feature type="domain" description="CRISPR system ring nuclease SSO2081-like" evidence="1">
    <location>
        <begin position="12"/>
        <end position="217"/>
    </location>
</feature>
<gene>
    <name evidence="2" type="ORF">BXT89_15140</name>
</gene>
<dbReference type="STRING" id="254161.SAMN05216256_12536"/>
<dbReference type="AlphaFoldDB" id="A0A1S8DDP3"/>
<dbReference type="Pfam" id="PF09623">
    <property type="entry name" value="Cas_NE0113"/>
    <property type="match status" value="1"/>
</dbReference>
<name>A0A1S8DDP3_9GAMM</name>
<organism evidence="2 3">
    <name type="scientific">Halopseudomonas pachastrellae</name>
    <dbReference type="NCBI Taxonomy" id="254161"/>
    <lineage>
        <taxon>Bacteria</taxon>
        <taxon>Pseudomonadati</taxon>
        <taxon>Pseudomonadota</taxon>
        <taxon>Gammaproteobacteria</taxon>
        <taxon>Pseudomonadales</taxon>
        <taxon>Pseudomonadaceae</taxon>
        <taxon>Halopseudomonas</taxon>
    </lineage>
</organism>
<dbReference type="NCBIfam" id="TIGR02584">
    <property type="entry name" value="cas_NE0113"/>
    <property type="match status" value="1"/>
</dbReference>
<reference evidence="2 3" key="1">
    <citation type="submission" date="2017-01" db="EMBL/GenBank/DDBJ databases">
        <title>Draft genome sequence of Pseudomonas pachastrellae type strain CCUG 46540T from a deep sea.</title>
        <authorList>
            <person name="Gomila M."/>
            <person name="Mulet M."/>
            <person name="Lalucat J."/>
            <person name="Garcia-Valdes E."/>
        </authorList>
    </citation>
    <scope>NUCLEOTIDE SEQUENCE [LARGE SCALE GENOMIC DNA]</scope>
    <source>
        <strain evidence="2 3">CCUG 46540</strain>
    </source>
</reference>
<evidence type="ECO:0000313" key="3">
    <source>
        <dbReference type="Proteomes" id="UP000242847"/>
    </source>
</evidence>
<evidence type="ECO:0000313" key="2">
    <source>
        <dbReference type="EMBL" id="ONM42989.1"/>
    </source>
</evidence>
<dbReference type="Proteomes" id="UP000242847">
    <property type="component" value="Unassembled WGS sequence"/>
</dbReference>
<accession>A0A1S8DDP3</accession>
<dbReference type="InterPro" id="IPR013413">
    <property type="entry name" value="CRISPR-assoc_prot_NE0113"/>
</dbReference>
<dbReference type="EMBL" id="MUBC01000039">
    <property type="protein sequence ID" value="ONM42989.1"/>
    <property type="molecule type" value="Genomic_DNA"/>
</dbReference>
<dbReference type="CDD" id="cd09741">
    <property type="entry name" value="Csx1_III-U"/>
    <property type="match status" value="1"/>
</dbReference>
<dbReference type="OrthoDB" id="9805822at2"/>
<comment type="caution">
    <text evidence="2">The sequence shown here is derived from an EMBL/GenBank/DDBJ whole genome shotgun (WGS) entry which is preliminary data.</text>
</comment>
<dbReference type="InterPro" id="IPR019092">
    <property type="entry name" value="SSO2081-like_dom"/>
</dbReference>
<dbReference type="RefSeq" id="WP_083728519.1">
    <property type="nucleotide sequence ID" value="NZ_FOUD01000025.1"/>
</dbReference>
<protein>
    <submittedName>
        <fullName evidence="2">CRISPR-associated protein</fullName>
    </submittedName>
</protein>
<keyword evidence="3" id="KW-1185">Reference proteome</keyword>
<evidence type="ECO:0000259" key="1">
    <source>
        <dbReference type="Pfam" id="PF09623"/>
    </source>
</evidence>